<dbReference type="InterPro" id="IPR007780">
    <property type="entry name" value="NAD_Glu_DH_bac"/>
</dbReference>
<dbReference type="Pfam" id="PF21077">
    <property type="entry name" value="GDH_ACT3"/>
    <property type="match status" value="1"/>
</dbReference>
<feature type="domain" description="NAD-glutamate dehydrogenase ACT2" evidence="2">
    <location>
        <begin position="388"/>
        <end position="481"/>
    </location>
</feature>
<feature type="non-terminal residue" evidence="4">
    <location>
        <position position="717"/>
    </location>
</feature>
<evidence type="ECO:0000313" key="4">
    <source>
        <dbReference type="EMBL" id="NMI02258.1"/>
    </source>
</evidence>
<evidence type="ECO:0000259" key="1">
    <source>
        <dbReference type="Pfam" id="PF21075"/>
    </source>
</evidence>
<feature type="domain" description="NAD-glutamate dehydrogenase N-terminal ACT1" evidence="1">
    <location>
        <begin position="52"/>
        <end position="164"/>
    </location>
</feature>
<name>A0ABX1SN33_9PSEU</name>
<dbReference type="Pfam" id="PF21078">
    <property type="entry name" value="GDH_HM3"/>
    <property type="match status" value="1"/>
</dbReference>
<dbReference type="Pfam" id="PF21075">
    <property type="entry name" value="GDH_ACT1"/>
    <property type="match status" value="1"/>
</dbReference>
<evidence type="ECO:0000259" key="3">
    <source>
        <dbReference type="Pfam" id="PF21077"/>
    </source>
</evidence>
<evidence type="ECO:0000259" key="2">
    <source>
        <dbReference type="Pfam" id="PF21076"/>
    </source>
</evidence>
<dbReference type="Pfam" id="PF21073">
    <property type="entry name" value="GDH_HM1"/>
    <property type="match status" value="1"/>
</dbReference>
<evidence type="ECO:0000313" key="5">
    <source>
        <dbReference type="Proteomes" id="UP000820669"/>
    </source>
</evidence>
<dbReference type="PANTHER" id="PTHR43403:SF1">
    <property type="entry name" value="NAD-SPECIFIC GLUTAMATE DEHYDROGENASE"/>
    <property type="match status" value="1"/>
</dbReference>
<dbReference type="Proteomes" id="UP000820669">
    <property type="component" value="Unassembled WGS sequence"/>
</dbReference>
<organism evidence="4 5">
    <name type="scientific">Pseudonocardia acidicola</name>
    <dbReference type="NCBI Taxonomy" id="2724939"/>
    <lineage>
        <taxon>Bacteria</taxon>
        <taxon>Bacillati</taxon>
        <taxon>Actinomycetota</taxon>
        <taxon>Actinomycetes</taxon>
        <taxon>Pseudonocardiales</taxon>
        <taxon>Pseudonocardiaceae</taxon>
        <taxon>Pseudonocardia</taxon>
    </lineage>
</organism>
<gene>
    <name evidence="4" type="ORF">HF526_33975</name>
</gene>
<feature type="domain" description="NAD-glutamate dehydrogenase ACT3" evidence="3">
    <location>
        <begin position="529"/>
        <end position="598"/>
    </location>
</feature>
<accession>A0ABX1SN33</accession>
<protein>
    <submittedName>
        <fullName evidence="4">NAD-glutamate dehydrogenase</fullName>
    </submittedName>
</protein>
<dbReference type="InterPro" id="IPR024727">
    <property type="entry name" value="NAD_Glu_DH_N_ACT1"/>
</dbReference>
<proteinExistence type="predicted"/>
<dbReference type="InterPro" id="IPR049056">
    <property type="entry name" value="NAD_Glu_DH_HM3"/>
</dbReference>
<dbReference type="InterPro" id="IPR049064">
    <property type="entry name" value="NAD_Glu_DH_ACT3"/>
</dbReference>
<dbReference type="PANTHER" id="PTHR43403">
    <property type="entry name" value="NAD-SPECIFIC GLUTAMATE DEHYDROGENASE"/>
    <property type="match status" value="1"/>
</dbReference>
<dbReference type="EMBL" id="JAAXLA010000138">
    <property type="protein sequence ID" value="NMI02258.1"/>
    <property type="molecule type" value="Genomic_DNA"/>
</dbReference>
<comment type="caution">
    <text evidence="4">The sequence shown here is derived from an EMBL/GenBank/DDBJ whole genome shotgun (WGS) entry which is preliminary data.</text>
</comment>
<dbReference type="InterPro" id="IPR049059">
    <property type="entry name" value="NAD_Glu_DH_HM1"/>
</dbReference>
<keyword evidence="5" id="KW-1185">Reference proteome</keyword>
<sequence>MESHLMGRTREHRDAAEPEVDVDVQRLWRVYARQTPDVEPTPGDSFPRLPDVARSHRELAALRVAGDPLIRVRSDEQEAVVEIVTDDMPFLVESVLAGIGRVGGDVRRLVHPIVVVRRTLTGELLEVLADADPADPPVGALAESWIHLDLAPVDGRAEALEQELRRVLHDVREVVEDEERMVRRARDLADQLPAHATISTPTEPAEVAQLLRWLADGHFTFLGYRHYTISDADGTRELRPELATGLGVLRRDSLATRTFAPTADGDATQDLLIFTRASVVSRVLRPVHPYYVGVRTVDAEGRVTGEHRFLGMLTVSALHENVLEIPVVARRVRGAIHRAGFPPESYSGQQMLEVLSALPRGELFGASEQTLHDTAVGVLGTAGRRSVRVFLRPDPYRRFISCLVYLPRDRYTTSSRLAMAEVLRKRLGGAEVDYTARVTEASLALVHFTVHLDPAAREVAAPLPDVAALQDELTEAIRTWDDRLVAELGVDAGTALLAGIPGSYKAVVTPAHAVEDLRHLLDLKPGGFGVRLYTEPDAGPADRRFTLYLAGAPVTLTAILPMLQQLGVDVLDERPSEVVRPDGQRCWLYDFGLRIEAAVGPERSPGEVERGFCSAFSAAWRGDAESDRFSALVLCAGLGWREVAVLRAYARYARQLGSLFGLQYMADVLLSQPAVARGLIELFRARFDPALSAEERERAHADALGVVTGLIDEVAGL</sequence>
<dbReference type="InterPro" id="IPR049062">
    <property type="entry name" value="NAD_Glu_DH_ACT2"/>
</dbReference>
<reference evidence="4 5" key="1">
    <citation type="submission" date="2020-04" db="EMBL/GenBank/DDBJ databases">
        <authorList>
            <person name="Klaysubun C."/>
            <person name="Duangmal K."/>
            <person name="Lipun K."/>
        </authorList>
    </citation>
    <scope>NUCLEOTIDE SEQUENCE [LARGE SCALE GENOMIC DNA]</scope>
    <source>
        <strain evidence="4 5">K10HN5</strain>
    </source>
</reference>
<dbReference type="Pfam" id="PF21076">
    <property type="entry name" value="GDH_ACT2"/>
    <property type="match status" value="1"/>
</dbReference>